<comment type="similarity">
    <text evidence="1">Belongs to the LysR transcriptional regulatory family.</text>
</comment>
<reference evidence="6 7" key="1">
    <citation type="submission" date="2018-08" db="EMBL/GenBank/DDBJ databases">
        <title>Mountain-cultivated ginseng endophyte, Burkholderia stabilis and its activity against ginseng root rot disease.</title>
        <authorList>
            <person name="Tapan Kumar M."/>
            <person name="Bae H."/>
            <person name="Shanmugam G."/>
            <person name="Jeon J."/>
        </authorList>
    </citation>
    <scope>NUCLEOTIDE SEQUENCE [LARGE SCALE GENOMIC DNA]</scope>
    <source>
        <strain evidence="6 7">EB159</strain>
    </source>
</reference>
<comment type="caution">
    <text evidence="6">The sequence shown here is derived from an EMBL/GenBank/DDBJ whole genome shotgun (WGS) entry which is preliminary data.</text>
</comment>
<accession>A0A4Q2A6P4</accession>
<dbReference type="Pfam" id="PF03466">
    <property type="entry name" value="LysR_substrate"/>
    <property type="match status" value="1"/>
</dbReference>
<dbReference type="GO" id="GO:0003677">
    <property type="term" value="F:DNA binding"/>
    <property type="evidence" value="ECO:0007669"/>
    <property type="project" value="UniProtKB-KW"/>
</dbReference>
<dbReference type="PROSITE" id="PS50931">
    <property type="entry name" value="HTH_LYSR"/>
    <property type="match status" value="1"/>
</dbReference>
<organism evidence="6 7">
    <name type="scientific">Burkholderia stabilis</name>
    <dbReference type="NCBI Taxonomy" id="95485"/>
    <lineage>
        <taxon>Bacteria</taxon>
        <taxon>Pseudomonadati</taxon>
        <taxon>Pseudomonadota</taxon>
        <taxon>Betaproteobacteria</taxon>
        <taxon>Burkholderiales</taxon>
        <taxon>Burkholderiaceae</taxon>
        <taxon>Burkholderia</taxon>
        <taxon>Burkholderia cepacia complex</taxon>
    </lineage>
</organism>
<dbReference type="FunFam" id="1.10.10.10:FF:000001">
    <property type="entry name" value="LysR family transcriptional regulator"/>
    <property type="match status" value="1"/>
</dbReference>
<dbReference type="Proteomes" id="UP000289650">
    <property type="component" value="Unassembled WGS sequence"/>
</dbReference>
<keyword evidence="3" id="KW-0238">DNA-binding</keyword>
<keyword evidence="2" id="KW-0805">Transcription regulation</keyword>
<dbReference type="SUPFAM" id="SSF46785">
    <property type="entry name" value="Winged helix' DNA-binding domain"/>
    <property type="match status" value="1"/>
</dbReference>
<dbReference type="SUPFAM" id="SSF53850">
    <property type="entry name" value="Periplasmic binding protein-like II"/>
    <property type="match status" value="1"/>
</dbReference>
<evidence type="ECO:0000256" key="3">
    <source>
        <dbReference type="ARBA" id="ARBA00023125"/>
    </source>
</evidence>
<feature type="domain" description="HTH lysR-type" evidence="5">
    <location>
        <begin position="1"/>
        <end position="63"/>
    </location>
</feature>
<dbReference type="CDD" id="cd08432">
    <property type="entry name" value="PBP2_GcdR_TrpI_HvrB_AmpR_like"/>
    <property type="match status" value="1"/>
</dbReference>
<keyword evidence="4" id="KW-0804">Transcription</keyword>
<dbReference type="InterPro" id="IPR036390">
    <property type="entry name" value="WH_DNA-bd_sf"/>
</dbReference>
<dbReference type="Gene3D" id="1.10.10.10">
    <property type="entry name" value="Winged helix-like DNA-binding domain superfamily/Winged helix DNA-binding domain"/>
    <property type="match status" value="1"/>
</dbReference>
<dbReference type="InterPro" id="IPR036388">
    <property type="entry name" value="WH-like_DNA-bd_sf"/>
</dbReference>
<dbReference type="Pfam" id="PF00126">
    <property type="entry name" value="HTH_1"/>
    <property type="match status" value="1"/>
</dbReference>
<protein>
    <submittedName>
        <fullName evidence="6">LysR family transcriptional regulator</fullName>
    </submittedName>
</protein>
<evidence type="ECO:0000256" key="1">
    <source>
        <dbReference type="ARBA" id="ARBA00009437"/>
    </source>
</evidence>
<dbReference type="OrthoDB" id="8591238at2"/>
<dbReference type="PANTHER" id="PTHR30537:SF5">
    <property type="entry name" value="HTH-TYPE TRANSCRIPTIONAL ACTIVATOR TTDR-RELATED"/>
    <property type="match status" value="1"/>
</dbReference>
<dbReference type="AlphaFoldDB" id="A0A4Q2A6P4"/>
<evidence type="ECO:0000313" key="7">
    <source>
        <dbReference type="Proteomes" id="UP000289650"/>
    </source>
</evidence>
<gene>
    <name evidence="6" type="ORF">D1006_33175</name>
</gene>
<dbReference type="PRINTS" id="PR00039">
    <property type="entry name" value="HTHLYSR"/>
</dbReference>
<dbReference type="GO" id="GO:0003700">
    <property type="term" value="F:DNA-binding transcription factor activity"/>
    <property type="evidence" value="ECO:0007669"/>
    <property type="project" value="InterPro"/>
</dbReference>
<dbReference type="Gene3D" id="3.40.190.10">
    <property type="entry name" value="Periplasmic binding protein-like II"/>
    <property type="match status" value="2"/>
</dbReference>
<dbReference type="EMBL" id="QWEX01000003">
    <property type="protein sequence ID" value="RXV65032.1"/>
    <property type="molecule type" value="Genomic_DNA"/>
</dbReference>
<dbReference type="InterPro" id="IPR005119">
    <property type="entry name" value="LysR_subst-bd"/>
</dbReference>
<sequence length="311" mass="34901">MQLDSSILGWLRCFESAGRLLSFTKAAQALNLTQSAVSQQIRHLEERLGYPLFERHSRGLVMTSKGKALWEVTSKAFLEINQTLGRLGLSHQPLQVSCSPSFALQWLIPRLTIFQRQQPDVPLRVIAEFQSLDRYAMEAGGIDVAIRYDPLEYPNLHAETIMDEHLVAVATPTYLKQHPAFATGVSPDGVVLLHDAAAWDGAPEFVESRVWMEAIHPSWIGHLAGPQYNLSSLAISAAMNHQGVAITRSALVYEELQSGRLVNVFGRHVPAPARYVLIFRQPEDQRIATFSAWLKGECEQFDNMRRQLFLA</sequence>
<proteinExistence type="inferred from homology"/>
<evidence type="ECO:0000256" key="4">
    <source>
        <dbReference type="ARBA" id="ARBA00023163"/>
    </source>
</evidence>
<evidence type="ECO:0000313" key="6">
    <source>
        <dbReference type="EMBL" id="RXV65032.1"/>
    </source>
</evidence>
<evidence type="ECO:0000259" key="5">
    <source>
        <dbReference type="PROSITE" id="PS50931"/>
    </source>
</evidence>
<evidence type="ECO:0000256" key="2">
    <source>
        <dbReference type="ARBA" id="ARBA00023015"/>
    </source>
</evidence>
<name>A0A4Q2A6P4_9BURK</name>
<dbReference type="PANTHER" id="PTHR30537">
    <property type="entry name" value="HTH-TYPE TRANSCRIPTIONAL REGULATOR"/>
    <property type="match status" value="1"/>
</dbReference>
<dbReference type="InterPro" id="IPR058163">
    <property type="entry name" value="LysR-type_TF_proteobact-type"/>
</dbReference>
<dbReference type="InterPro" id="IPR000847">
    <property type="entry name" value="LysR_HTH_N"/>
</dbReference>